<feature type="domain" description="HTH lysR-type" evidence="5">
    <location>
        <begin position="6"/>
        <end position="63"/>
    </location>
</feature>
<dbReference type="PANTHER" id="PTHR30346:SF10">
    <property type="entry name" value="TRANSCRIPTIONAL REGULATOR OF OXIDATIVE STRESS OXYR"/>
    <property type="match status" value="1"/>
</dbReference>
<comment type="similarity">
    <text evidence="1">Belongs to the LysR transcriptional regulatory family.</text>
</comment>
<proteinExistence type="inferred from homology"/>
<dbReference type="PROSITE" id="PS50931">
    <property type="entry name" value="HTH_LYSR"/>
    <property type="match status" value="1"/>
</dbReference>
<dbReference type="Gene3D" id="1.10.10.10">
    <property type="entry name" value="Winged helix-like DNA-binding domain superfamily/Winged helix DNA-binding domain"/>
    <property type="match status" value="1"/>
</dbReference>
<dbReference type="AlphaFoldDB" id="A0A975K922"/>
<reference evidence="6" key="1">
    <citation type="submission" date="2021-04" db="EMBL/GenBank/DDBJ databases">
        <title>Isolation of p-tert-butylphenol degrading bacteria Sphingobium phenoxybenzoativorans Tas13 from active sludge.</title>
        <authorList>
            <person name="Li Y."/>
        </authorList>
    </citation>
    <scope>NUCLEOTIDE SEQUENCE</scope>
    <source>
        <strain evidence="6">Tas13</strain>
    </source>
</reference>
<keyword evidence="3" id="KW-0238">DNA-binding</keyword>
<dbReference type="CDD" id="cd08411">
    <property type="entry name" value="PBP2_OxyR"/>
    <property type="match status" value="1"/>
</dbReference>
<dbReference type="GO" id="GO:0003700">
    <property type="term" value="F:DNA-binding transcription factor activity"/>
    <property type="evidence" value="ECO:0007669"/>
    <property type="project" value="InterPro"/>
</dbReference>
<keyword evidence="7" id="KW-1185">Reference proteome</keyword>
<evidence type="ECO:0000313" key="6">
    <source>
        <dbReference type="EMBL" id="QUT07058.1"/>
    </source>
</evidence>
<sequence length="314" mass="34794">MSSYMPTLKQLQYLVALKEQGHFGKAADACFVTQSTLSAGIRELESLVGITLVERTRRVVRFTALGDRIVEKAHRVLREAEELAAIAQASGKPLCGELRMSVIPTIAPFLLPRLLPRLRTDKPELKLYLREETSHAAVESLRHGHVDCVLLALPYATGEVESELLMSDALFVAFPKDDPRDPPAAIAPEMIDESRLLLLEDGHCLKDHALAACNRPELRAEATMMGTSLHTLVQMVENGLGLTMLPEMAIQGGILNNTHIVARPLKSEHARRDIALVWRKNSPRGEEFRMLADILRDAASVPRKQAKERTPEPA</sequence>
<dbReference type="InterPro" id="IPR000847">
    <property type="entry name" value="LysR_HTH_N"/>
</dbReference>
<dbReference type="FunFam" id="1.10.10.10:FF:000001">
    <property type="entry name" value="LysR family transcriptional regulator"/>
    <property type="match status" value="1"/>
</dbReference>
<name>A0A975K922_9SPHN</name>
<gene>
    <name evidence="6" type="ORF">KFK14_06430</name>
</gene>
<evidence type="ECO:0000256" key="1">
    <source>
        <dbReference type="ARBA" id="ARBA00009437"/>
    </source>
</evidence>
<dbReference type="InterPro" id="IPR036390">
    <property type="entry name" value="WH_DNA-bd_sf"/>
</dbReference>
<accession>A0A975K922</accession>
<evidence type="ECO:0000259" key="5">
    <source>
        <dbReference type="PROSITE" id="PS50931"/>
    </source>
</evidence>
<dbReference type="KEGG" id="spph:KFK14_06430"/>
<dbReference type="PANTHER" id="PTHR30346">
    <property type="entry name" value="TRANSCRIPTIONAL DUAL REGULATOR HCAR-RELATED"/>
    <property type="match status" value="1"/>
</dbReference>
<keyword evidence="4" id="KW-0804">Transcription</keyword>
<dbReference type="EMBL" id="CP073910">
    <property type="protein sequence ID" value="QUT07058.1"/>
    <property type="molecule type" value="Genomic_DNA"/>
</dbReference>
<dbReference type="InterPro" id="IPR036388">
    <property type="entry name" value="WH-like_DNA-bd_sf"/>
</dbReference>
<dbReference type="Pfam" id="PF00126">
    <property type="entry name" value="HTH_1"/>
    <property type="match status" value="1"/>
</dbReference>
<protein>
    <submittedName>
        <fullName evidence="6">Hydrogen peroxide-inducible genes activator</fullName>
    </submittedName>
</protein>
<dbReference type="Pfam" id="PF03466">
    <property type="entry name" value="LysR_substrate"/>
    <property type="match status" value="1"/>
</dbReference>
<evidence type="ECO:0000256" key="3">
    <source>
        <dbReference type="ARBA" id="ARBA00023125"/>
    </source>
</evidence>
<dbReference type="InterPro" id="IPR005119">
    <property type="entry name" value="LysR_subst-bd"/>
</dbReference>
<dbReference type="SUPFAM" id="SSF46785">
    <property type="entry name" value="Winged helix' DNA-binding domain"/>
    <property type="match status" value="1"/>
</dbReference>
<dbReference type="OrthoDB" id="9775392at2"/>
<evidence type="ECO:0000256" key="2">
    <source>
        <dbReference type="ARBA" id="ARBA00023015"/>
    </source>
</evidence>
<dbReference type="SUPFAM" id="SSF53850">
    <property type="entry name" value="Periplasmic binding protein-like II"/>
    <property type="match status" value="1"/>
</dbReference>
<evidence type="ECO:0000313" key="7">
    <source>
        <dbReference type="Proteomes" id="UP000681425"/>
    </source>
</evidence>
<evidence type="ECO:0000256" key="4">
    <source>
        <dbReference type="ARBA" id="ARBA00023163"/>
    </source>
</evidence>
<dbReference type="GO" id="GO:0003677">
    <property type="term" value="F:DNA binding"/>
    <property type="evidence" value="ECO:0007669"/>
    <property type="project" value="UniProtKB-KW"/>
</dbReference>
<organism evidence="6 7">
    <name type="scientific">Sphingobium phenoxybenzoativorans</name>
    <dbReference type="NCBI Taxonomy" id="1592790"/>
    <lineage>
        <taxon>Bacteria</taxon>
        <taxon>Pseudomonadati</taxon>
        <taxon>Pseudomonadota</taxon>
        <taxon>Alphaproteobacteria</taxon>
        <taxon>Sphingomonadales</taxon>
        <taxon>Sphingomonadaceae</taxon>
        <taxon>Sphingobium</taxon>
    </lineage>
</organism>
<dbReference type="RefSeq" id="WP_070151621.1">
    <property type="nucleotide sequence ID" value="NZ_CP073910.1"/>
</dbReference>
<dbReference type="Proteomes" id="UP000681425">
    <property type="component" value="Chromosome"/>
</dbReference>
<dbReference type="GO" id="GO:0032993">
    <property type="term" value="C:protein-DNA complex"/>
    <property type="evidence" value="ECO:0007669"/>
    <property type="project" value="TreeGrafter"/>
</dbReference>
<keyword evidence="2" id="KW-0805">Transcription regulation</keyword>
<dbReference type="Gene3D" id="3.40.190.10">
    <property type="entry name" value="Periplasmic binding protein-like II"/>
    <property type="match status" value="2"/>
</dbReference>